<sequence>METVDVAVVGAGPAGASAALAARRAGADVLVLDRADFPRDKACGDGIAAHALDVLAELGVSDAVAGYRPVPALRLVAPGGGQVARALPRPAYTVPRRVFDARLVAAALAAGARLRRHTVRRIECQAGLVVLDGTLAARAVVGADGAGSVVRRALGHGANPDGHLALAIRGYAPTAGGPMEQRIITSAAHWPGYAWSFPIGDGRANVGYGEVLAGRPLRRAQLLDRLTALLPEVEPDTVTQLRAHHLPLSTHRPAPGRGRILLAGDALSLINPFTGEGIFYAVLSGSLAGAAAAGFPDTAADRYASALRQRLGRHLRHSSAVASLARRRPVVDAVVRSAERDARVFRVLVELGLGDGRLDVRTLTRIAGVAAGSVSRHFRQRI</sequence>
<dbReference type="Gene3D" id="3.50.50.60">
    <property type="entry name" value="FAD/NAD(P)-binding domain"/>
    <property type="match status" value="1"/>
</dbReference>
<dbReference type="SUPFAM" id="SSF51905">
    <property type="entry name" value="FAD/NAD(P)-binding domain"/>
    <property type="match status" value="1"/>
</dbReference>
<dbReference type="RefSeq" id="WP_377416515.1">
    <property type="nucleotide sequence ID" value="NZ_JBHSPR010000001.1"/>
</dbReference>
<dbReference type="Proteomes" id="UP001596203">
    <property type="component" value="Unassembled WGS sequence"/>
</dbReference>
<dbReference type="NCBIfam" id="TIGR02032">
    <property type="entry name" value="GG-red-SF"/>
    <property type="match status" value="1"/>
</dbReference>
<gene>
    <name evidence="2" type="ORF">ACFP2T_01785</name>
</gene>
<keyword evidence="3" id="KW-1185">Reference proteome</keyword>
<reference evidence="3" key="1">
    <citation type="journal article" date="2019" name="Int. J. Syst. Evol. Microbiol.">
        <title>The Global Catalogue of Microorganisms (GCM) 10K type strain sequencing project: providing services to taxonomists for standard genome sequencing and annotation.</title>
        <authorList>
            <consortium name="The Broad Institute Genomics Platform"/>
            <consortium name="The Broad Institute Genome Sequencing Center for Infectious Disease"/>
            <person name="Wu L."/>
            <person name="Ma J."/>
        </authorList>
    </citation>
    <scope>NUCLEOTIDE SEQUENCE [LARGE SCALE GENOMIC DNA]</scope>
    <source>
        <strain evidence="3">ZS-35-S2</strain>
    </source>
</reference>
<dbReference type="PRINTS" id="PR00420">
    <property type="entry name" value="RNGMNOXGNASE"/>
</dbReference>
<evidence type="ECO:0000313" key="3">
    <source>
        <dbReference type="Proteomes" id="UP001596203"/>
    </source>
</evidence>
<dbReference type="InterPro" id="IPR036188">
    <property type="entry name" value="FAD/NAD-bd_sf"/>
</dbReference>
<dbReference type="InterPro" id="IPR011777">
    <property type="entry name" value="Geranylgeranyl_Rdtase_fam"/>
</dbReference>
<evidence type="ECO:0000259" key="1">
    <source>
        <dbReference type="Pfam" id="PF01494"/>
    </source>
</evidence>
<proteinExistence type="predicted"/>
<dbReference type="EMBL" id="JBHSPR010000001">
    <property type="protein sequence ID" value="MFC6014927.1"/>
    <property type="molecule type" value="Genomic_DNA"/>
</dbReference>
<dbReference type="InterPro" id="IPR002938">
    <property type="entry name" value="FAD-bd"/>
</dbReference>
<comment type="caution">
    <text evidence="2">The sequence shown here is derived from an EMBL/GenBank/DDBJ whole genome shotgun (WGS) entry which is preliminary data.</text>
</comment>
<accession>A0ABW1JZL6</accession>
<dbReference type="InterPro" id="IPR050407">
    <property type="entry name" value="Geranylgeranyl_reductase"/>
</dbReference>
<dbReference type="PANTHER" id="PTHR42685">
    <property type="entry name" value="GERANYLGERANYL DIPHOSPHATE REDUCTASE"/>
    <property type="match status" value="1"/>
</dbReference>
<dbReference type="Pfam" id="PF01494">
    <property type="entry name" value="FAD_binding_3"/>
    <property type="match status" value="1"/>
</dbReference>
<feature type="domain" description="FAD-binding" evidence="1">
    <location>
        <begin position="4"/>
        <end position="156"/>
    </location>
</feature>
<evidence type="ECO:0000313" key="2">
    <source>
        <dbReference type="EMBL" id="MFC6014927.1"/>
    </source>
</evidence>
<protein>
    <submittedName>
        <fullName evidence="2">Geranylgeranyl reductase family protein</fullName>
    </submittedName>
</protein>
<name>A0ABW1JZL6_9ACTN</name>
<dbReference type="PANTHER" id="PTHR42685:SF22">
    <property type="entry name" value="CONDITIONED MEDIUM FACTOR RECEPTOR 1"/>
    <property type="match status" value="1"/>
</dbReference>
<organism evidence="2 3">
    <name type="scientific">Plantactinospora solaniradicis</name>
    <dbReference type="NCBI Taxonomy" id="1723736"/>
    <lineage>
        <taxon>Bacteria</taxon>
        <taxon>Bacillati</taxon>
        <taxon>Actinomycetota</taxon>
        <taxon>Actinomycetes</taxon>
        <taxon>Micromonosporales</taxon>
        <taxon>Micromonosporaceae</taxon>
        <taxon>Plantactinospora</taxon>
    </lineage>
</organism>